<dbReference type="SUPFAM" id="SSF103506">
    <property type="entry name" value="Mitochondrial carrier"/>
    <property type="match status" value="1"/>
</dbReference>
<name>A0A8V1A7V9_CHICK</name>
<dbReference type="PANTHER" id="PTHR45760">
    <property type="entry name" value="FI19922P1-RELATED"/>
    <property type="match status" value="1"/>
</dbReference>
<evidence type="ECO:0000256" key="7">
    <source>
        <dbReference type="ARBA" id="ARBA00022737"/>
    </source>
</evidence>
<evidence type="ECO:0000256" key="16">
    <source>
        <dbReference type="ARBA" id="ARBA00041895"/>
    </source>
</evidence>
<dbReference type="GO" id="GO:0170036">
    <property type="term" value="P:import into the mitochondrion"/>
    <property type="evidence" value="ECO:0000318"/>
    <property type="project" value="GO_Central"/>
</dbReference>
<keyword evidence="3 19" id="KW-0813">Transport</keyword>
<evidence type="ECO:0000256" key="13">
    <source>
        <dbReference type="ARBA" id="ARBA00023133"/>
    </source>
</evidence>
<organism evidence="21 22">
    <name type="scientific">Gallus gallus</name>
    <name type="common">Chicken</name>
    <dbReference type="NCBI Taxonomy" id="9031"/>
    <lineage>
        <taxon>Eukaryota</taxon>
        <taxon>Metazoa</taxon>
        <taxon>Chordata</taxon>
        <taxon>Craniata</taxon>
        <taxon>Vertebrata</taxon>
        <taxon>Euteleostomi</taxon>
        <taxon>Archelosauria</taxon>
        <taxon>Archosauria</taxon>
        <taxon>Dinosauria</taxon>
        <taxon>Saurischia</taxon>
        <taxon>Theropoda</taxon>
        <taxon>Coelurosauria</taxon>
        <taxon>Aves</taxon>
        <taxon>Neognathae</taxon>
        <taxon>Galloanserae</taxon>
        <taxon>Galliformes</taxon>
        <taxon>Phasianidae</taxon>
        <taxon>Phasianinae</taxon>
        <taxon>Gallus</taxon>
    </lineage>
</organism>
<keyword evidence="9 20" id="KW-1133">Transmembrane helix</keyword>
<keyword evidence="8" id="KW-0999">Mitochondrion inner membrane</keyword>
<dbReference type="GO" id="GO:0071281">
    <property type="term" value="P:cellular response to iron ion"/>
    <property type="evidence" value="ECO:0007669"/>
    <property type="project" value="Ensembl"/>
</dbReference>
<reference evidence="21" key="2">
    <citation type="submission" date="2025-08" db="UniProtKB">
        <authorList>
            <consortium name="Ensembl"/>
        </authorList>
    </citation>
    <scope>IDENTIFICATION</scope>
    <source>
        <strain evidence="21">broiler</strain>
    </source>
</reference>
<dbReference type="OrthoDB" id="1747031at2759"/>
<keyword evidence="4 18" id="KW-0812">Transmembrane</keyword>
<keyword evidence="10" id="KW-0408">Iron</keyword>
<evidence type="ECO:0000256" key="5">
    <source>
        <dbReference type="ARBA" id="ARBA00022714"/>
    </source>
</evidence>
<evidence type="ECO:0000256" key="11">
    <source>
        <dbReference type="ARBA" id="ARBA00023014"/>
    </source>
</evidence>
<keyword evidence="7" id="KW-0677">Repeat</keyword>
<dbReference type="PANTHER" id="PTHR45760:SF1">
    <property type="entry name" value="MITOCHONDRIAL GLUTATHIONE TRANSPORTER SLC25A39-RELATED"/>
    <property type="match status" value="1"/>
</dbReference>
<dbReference type="GO" id="GO:0160007">
    <property type="term" value="P:glutathione import into mitochondrion"/>
    <property type="evidence" value="ECO:0007669"/>
    <property type="project" value="Ensembl"/>
</dbReference>
<evidence type="ECO:0000256" key="15">
    <source>
        <dbReference type="ARBA" id="ARBA00036017"/>
    </source>
</evidence>
<dbReference type="Pfam" id="PF00153">
    <property type="entry name" value="Mito_carr"/>
    <property type="match status" value="3"/>
</dbReference>
<keyword evidence="12" id="KW-0496">Mitochondrion</keyword>
<evidence type="ECO:0000256" key="10">
    <source>
        <dbReference type="ARBA" id="ARBA00023004"/>
    </source>
</evidence>
<feature type="repeat" description="Solcar" evidence="18">
    <location>
        <begin position="257"/>
        <end position="341"/>
    </location>
</feature>
<comment type="catalytic activity">
    <reaction evidence="15">
        <text>glutathione(in) = glutathione(out)</text>
        <dbReference type="Rhea" id="RHEA:74819"/>
        <dbReference type="ChEBI" id="CHEBI:57925"/>
    </reaction>
</comment>
<evidence type="ECO:0000256" key="6">
    <source>
        <dbReference type="ARBA" id="ARBA00022723"/>
    </source>
</evidence>
<evidence type="ECO:0000256" key="3">
    <source>
        <dbReference type="ARBA" id="ARBA00022448"/>
    </source>
</evidence>
<evidence type="ECO:0000256" key="9">
    <source>
        <dbReference type="ARBA" id="ARBA00022989"/>
    </source>
</evidence>
<dbReference type="PROSITE" id="PS50920">
    <property type="entry name" value="SOLCAR"/>
    <property type="match status" value="3"/>
</dbReference>
<evidence type="ECO:0000256" key="8">
    <source>
        <dbReference type="ARBA" id="ARBA00022792"/>
    </source>
</evidence>
<dbReference type="GO" id="GO:0072753">
    <property type="term" value="P:cellular response to glutathione"/>
    <property type="evidence" value="ECO:0007669"/>
    <property type="project" value="Ensembl"/>
</dbReference>
<feature type="transmembrane region" description="Helical" evidence="20">
    <location>
        <begin position="221"/>
        <end position="241"/>
    </location>
</feature>
<evidence type="ECO:0000313" key="22">
    <source>
        <dbReference type="Proteomes" id="UP000000539"/>
    </source>
</evidence>
<evidence type="ECO:0000256" key="12">
    <source>
        <dbReference type="ARBA" id="ARBA00023128"/>
    </source>
</evidence>
<keyword evidence="5" id="KW-0001">2Fe-2S</keyword>
<dbReference type="InterPro" id="IPR045315">
    <property type="entry name" value="Mtm1-like"/>
</dbReference>
<reference evidence="21" key="3">
    <citation type="submission" date="2025-09" db="UniProtKB">
        <authorList>
            <consortium name="Ensembl"/>
        </authorList>
    </citation>
    <scope>IDENTIFICATION</scope>
    <source>
        <strain evidence="21">broiler</strain>
    </source>
</reference>
<dbReference type="GO" id="GO:0005743">
    <property type="term" value="C:mitochondrial inner membrane"/>
    <property type="evidence" value="ECO:0007669"/>
    <property type="project" value="UniProtKB-SubCell"/>
</dbReference>
<evidence type="ECO:0007829" key="23">
    <source>
        <dbReference type="PeptideAtlas" id="A0A8V1A7V9"/>
    </source>
</evidence>
<dbReference type="GO" id="GO:0034634">
    <property type="term" value="F:glutathione transmembrane transporter activity"/>
    <property type="evidence" value="ECO:0007669"/>
    <property type="project" value="Ensembl"/>
</dbReference>
<proteinExistence type="evidence at protein level"/>
<dbReference type="GO" id="GO:0005739">
    <property type="term" value="C:mitochondrion"/>
    <property type="evidence" value="ECO:0000318"/>
    <property type="project" value="GO_Central"/>
</dbReference>
<evidence type="ECO:0000256" key="4">
    <source>
        <dbReference type="ARBA" id="ARBA00022692"/>
    </source>
</evidence>
<dbReference type="FunCoup" id="A0A8V1A7V9">
    <property type="interactions" value="2253"/>
</dbReference>
<accession>A0A8V1A7V9</accession>
<evidence type="ECO:0000256" key="18">
    <source>
        <dbReference type="PROSITE-ProRule" id="PRU00282"/>
    </source>
</evidence>
<dbReference type="InterPro" id="IPR023395">
    <property type="entry name" value="MCP_dom_sf"/>
</dbReference>
<dbReference type="GO" id="GO:0006783">
    <property type="term" value="P:heme biosynthetic process"/>
    <property type="evidence" value="ECO:0007669"/>
    <property type="project" value="UniProtKB-KW"/>
</dbReference>
<protein>
    <recommendedName>
        <fullName evidence="17">Mitochondrial glutathione transporter SLC25A39</fullName>
    </recommendedName>
    <alternativeName>
        <fullName evidence="16">Solute carrier family 25 member 39</fullName>
    </alternativeName>
</protein>
<feature type="transmembrane region" description="Helical" evidence="20">
    <location>
        <begin position="261"/>
        <end position="283"/>
    </location>
</feature>
<feature type="transmembrane region" description="Helical" evidence="20">
    <location>
        <begin position="351"/>
        <end position="374"/>
    </location>
</feature>
<evidence type="ECO:0000256" key="20">
    <source>
        <dbReference type="SAM" id="Phobius"/>
    </source>
</evidence>
<dbReference type="InterPro" id="IPR018108">
    <property type="entry name" value="MCP_transmembrane"/>
</dbReference>
<evidence type="ECO:0000256" key="1">
    <source>
        <dbReference type="ARBA" id="ARBA00004448"/>
    </source>
</evidence>
<evidence type="ECO:0000256" key="19">
    <source>
        <dbReference type="RuleBase" id="RU000488"/>
    </source>
</evidence>
<evidence type="ECO:0000256" key="17">
    <source>
        <dbReference type="ARBA" id="ARBA00044796"/>
    </source>
</evidence>
<dbReference type="Proteomes" id="UP000000539">
    <property type="component" value="Chromosome 27"/>
</dbReference>
<evidence type="ECO:0000256" key="2">
    <source>
        <dbReference type="ARBA" id="ARBA00006375"/>
    </source>
</evidence>
<dbReference type="GO" id="GO:0046872">
    <property type="term" value="F:metal ion binding"/>
    <property type="evidence" value="ECO:0007669"/>
    <property type="project" value="UniProtKB-KW"/>
</dbReference>
<evidence type="ECO:0000256" key="14">
    <source>
        <dbReference type="ARBA" id="ARBA00023136"/>
    </source>
</evidence>
<keyword evidence="23" id="KW-1267">Proteomics identification</keyword>
<dbReference type="GO" id="GO:0051537">
    <property type="term" value="F:2 iron, 2 sulfur cluster binding"/>
    <property type="evidence" value="ECO:0007669"/>
    <property type="project" value="UniProtKB-KW"/>
</dbReference>
<dbReference type="Gene3D" id="1.50.40.10">
    <property type="entry name" value="Mitochondrial carrier domain"/>
    <property type="match status" value="1"/>
</dbReference>
<keyword evidence="13" id="KW-0350">Heme biosynthesis</keyword>
<feature type="repeat" description="Solcar" evidence="18">
    <location>
        <begin position="157"/>
        <end position="249"/>
    </location>
</feature>
<keyword evidence="14 18" id="KW-0472">Membrane</keyword>
<sequence>MLCDHPTPPSQHPGLCVAPCWVQGCRTPGPRGWHIPSAISQLVPVVFQRGWCGRCPRAHSMPHVSTWGLKIPLAPACFPAGVICRDVLDPSLSPCLVPLSVMTVPGCCWWGRMLAGNGISPCCLPQPCCDARARGFSAVLGDVTVWGCAEGCVRAGVGLTVMPSLLPLSGKCFLYCNGLMDHLYVCQNGNSCTAWYKTPTCFNGTLDAFVKITRHEGIRSLWSGLPPTLVMAVPATVIYFTTYDQLRDYLHARTGSRGHHIPLLAGALARLGAVTLISPLELIRTKMQSRQLSYRELRVCIQSAVAQDGWLSLWRGWGPTVLRDVPFSALYWFNYELVREWLCRQTRLDEATFMVSFVSGAISGTVAAVLTLPFDVVKTQRQIQLGDSELHPAAASKPSSTWLLLRRIRAESGTRGLFAGFLPRVIKVAPACAIMISTYEFGKTFFQKLNQERRLRGL</sequence>
<feature type="repeat" description="Solcar" evidence="18">
    <location>
        <begin position="351"/>
        <end position="445"/>
    </location>
</feature>
<keyword evidence="6" id="KW-0479">Metal-binding</keyword>
<comment type="subcellular location">
    <subcellularLocation>
        <location evidence="1">Mitochondrion inner membrane</location>
        <topology evidence="1">Multi-pass membrane protein</topology>
    </subcellularLocation>
</comment>
<comment type="similarity">
    <text evidence="2 19">Belongs to the mitochondrial carrier (TC 2.A.29) family.</text>
</comment>
<keyword evidence="22" id="KW-1185">Reference proteome</keyword>
<dbReference type="GeneTree" id="ENSGT00940000156382"/>
<dbReference type="AlphaFoldDB" id="A0A8V1A7V9"/>
<gene>
    <name evidence="21" type="primary">SLC25A39</name>
</gene>
<dbReference type="Ensembl" id="ENSGALT00010060694.1">
    <property type="protein sequence ID" value="ENSGALP00010037453.1"/>
    <property type="gene ID" value="ENSGALG00010024858.1"/>
</dbReference>
<evidence type="ECO:0000313" key="21">
    <source>
        <dbReference type="Ensembl" id="ENSGALP00010037453.1"/>
    </source>
</evidence>
<reference evidence="21" key="1">
    <citation type="submission" date="2020-11" db="EMBL/GenBank/DDBJ databases">
        <title>Gallus gallus (Chicken) genome, bGalGal1, GRCg7b, maternal haplotype autosomes + Z &amp; W.</title>
        <authorList>
            <person name="Warren W."/>
            <person name="Formenti G."/>
            <person name="Fedrigo O."/>
            <person name="Haase B."/>
            <person name="Mountcastle J."/>
            <person name="Balacco J."/>
            <person name="Tracey A."/>
            <person name="Schneider V."/>
            <person name="Okimoto R."/>
            <person name="Cheng H."/>
            <person name="Hawken R."/>
            <person name="Howe K."/>
            <person name="Jarvis E.D."/>
        </authorList>
    </citation>
    <scope>NUCLEOTIDE SEQUENCE [LARGE SCALE GENOMIC DNA]</scope>
    <source>
        <strain evidence="21">Broiler</strain>
    </source>
</reference>
<keyword evidence="11" id="KW-0411">Iron-sulfur</keyword>